<accession>A0A937D667</accession>
<comment type="caution">
    <text evidence="1">The sequence shown here is derived from an EMBL/GenBank/DDBJ whole genome shotgun (WGS) entry which is preliminary data.</text>
</comment>
<dbReference type="EMBL" id="JAEQNA010000016">
    <property type="protein sequence ID" value="MBL0423425.1"/>
    <property type="molecule type" value="Genomic_DNA"/>
</dbReference>
<sequence length="123" mass="14062">MAKKKRDVHLMSPEQSSKAADRIKYAIENFNGSFEELESAIGMYMLGHYVGWRVLVLLHSKRTIRKYEEILGITVRDEFADEGPEADRSLAYGVAKKVSNFWKVVSGETKLDVAKEERKHFGP</sequence>
<protein>
    <submittedName>
        <fullName evidence="1">Uncharacterized protein</fullName>
    </submittedName>
</protein>
<evidence type="ECO:0000313" key="1">
    <source>
        <dbReference type="EMBL" id="MBL0423425.1"/>
    </source>
</evidence>
<keyword evidence="2" id="KW-1185">Reference proteome</keyword>
<name>A0A937D667_9BURK</name>
<dbReference type="AlphaFoldDB" id="A0A937D667"/>
<evidence type="ECO:0000313" key="2">
    <source>
        <dbReference type="Proteomes" id="UP000613011"/>
    </source>
</evidence>
<proteinExistence type="predicted"/>
<dbReference type="RefSeq" id="WP_201686561.1">
    <property type="nucleotide sequence ID" value="NZ_JAEQNA010000016.1"/>
</dbReference>
<reference evidence="1" key="1">
    <citation type="submission" date="2021-01" db="EMBL/GenBank/DDBJ databases">
        <title>Ramlibacter sp. strain AW1 16S ribosomal RNA gene Genome sequencing and assembly.</title>
        <authorList>
            <person name="Kang M."/>
        </authorList>
    </citation>
    <scope>NUCLEOTIDE SEQUENCE</scope>
    <source>
        <strain evidence="1">AW1</strain>
    </source>
</reference>
<gene>
    <name evidence="1" type="ORF">JI739_24030</name>
</gene>
<dbReference type="Proteomes" id="UP000613011">
    <property type="component" value="Unassembled WGS sequence"/>
</dbReference>
<organism evidence="1 2">
    <name type="scientific">Ramlibacter aurantiacus</name>
    <dbReference type="NCBI Taxonomy" id="2801330"/>
    <lineage>
        <taxon>Bacteria</taxon>
        <taxon>Pseudomonadati</taxon>
        <taxon>Pseudomonadota</taxon>
        <taxon>Betaproteobacteria</taxon>
        <taxon>Burkholderiales</taxon>
        <taxon>Comamonadaceae</taxon>
        <taxon>Ramlibacter</taxon>
    </lineage>
</organism>